<name>A0A6J3M295_9PEZI</name>
<dbReference type="Proteomes" id="UP000504637">
    <property type="component" value="Unplaced"/>
</dbReference>
<gene>
    <name evidence="3" type="ORF">K489DRAFT_304311</name>
</gene>
<feature type="non-terminal residue" evidence="3">
    <location>
        <position position="1"/>
    </location>
</feature>
<protein>
    <recommendedName>
        <fullName evidence="1">DUF7053 domain-containing protein</fullName>
    </recommendedName>
</protein>
<accession>A0A6J3M295</accession>
<dbReference type="AlphaFoldDB" id="A0A6J3M295"/>
<evidence type="ECO:0000313" key="2">
    <source>
        <dbReference type="Proteomes" id="UP000504637"/>
    </source>
</evidence>
<dbReference type="OrthoDB" id="5078320at2759"/>
<dbReference type="RefSeq" id="XP_033458655.1">
    <property type="nucleotide sequence ID" value="XM_033600508.1"/>
</dbReference>
<feature type="non-terminal residue" evidence="3">
    <location>
        <position position="184"/>
    </location>
</feature>
<dbReference type="PANTHER" id="PTHR38117">
    <property type="entry name" value="NACHT AND WD40 DOMAIN PROTEIN"/>
    <property type="match status" value="1"/>
</dbReference>
<dbReference type="InterPro" id="IPR055481">
    <property type="entry name" value="DUF7053"/>
</dbReference>
<keyword evidence="2" id="KW-1185">Reference proteome</keyword>
<reference evidence="3" key="3">
    <citation type="submission" date="2025-08" db="UniProtKB">
        <authorList>
            <consortium name="RefSeq"/>
        </authorList>
    </citation>
    <scope>IDENTIFICATION</scope>
    <source>
        <strain evidence="3">CBS 342.82</strain>
    </source>
</reference>
<evidence type="ECO:0000259" key="1">
    <source>
        <dbReference type="Pfam" id="PF23155"/>
    </source>
</evidence>
<reference evidence="3" key="2">
    <citation type="submission" date="2020-04" db="EMBL/GenBank/DDBJ databases">
        <authorList>
            <consortium name="NCBI Genome Project"/>
        </authorList>
    </citation>
    <scope>NUCLEOTIDE SEQUENCE</scope>
    <source>
        <strain evidence="3">CBS 342.82</strain>
    </source>
</reference>
<dbReference type="Pfam" id="PF23155">
    <property type="entry name" value="DUF7053"/>
    <property type="match status" value="1"/>
</dbReference>
<dbReference type="GeneID" id="54358308"/>
<organism evidence="3">
    <name type="scientific">Dissoconium aciculare CBS 342.82</name>
    <dbReference type="NCBI Taxonomy" id="1314786"/>
    <lineage>
        <taxon>Eukaryota</taxon>
        <taxon>Fungi</taxon>
        <taxon>Dikarya</taxon>
        <taxon>Ascomycota</taxon>
        <taxon>Pezizomycotina</taxon>
        <taxon>Dothideomycetes</taxon>
        <taxon>Dothideomycetidae</taxon>
        <taxon>Mycosphaerellales</taxon>
        <taxon>Dissoconiaceae</taxon>
        <taxon>Dissoconium</taxon>
    </lineage>
</organism>
<sequence>YTKITPLPANIPRQLALELLHSHEEVIQLNPLVTGVRSIEAPRNASTDEYYSSWYEISQIITWGLGIKSKYSFKGVFHDQPWGLQTHVYAPLGVDMRNKYRIGGNQPGEPREARELGVDTPVDGLYLREDVEITCNVAMMGIVKKEAKEATGIMINRLTRKAELLDEGKLLAMFEHGKLKTSKP</sequence>
<feature type="domain" description="DUF7053" evidence="1">
    <location>
        <begin position="1"/>
        <end position="163"/>
    </location>
</feature>
<dbReference type="PANTHER" id="PTHR38117:SF2">
    <property type="entry name" value="NACHT AND WD40 DOMAIN PROTEIN"/>
    <property type="match status" value="1"/>
</dbReference>
<evidence type="ECO:0000313" key="3">
    <source>
        <dbReference type="RefSeq" id="XP_033458655.1"/>
    </source>
</evidence>
<proteinExistence type="predicted"/>
<reference evidence="3" key="1">
    <citation type="submission" date="2020-01" db="EMBL/GenBank/DDBJ databases">
        <authorList>
            <consortium name="DOE Joint Genome Institute"/>
            <person name="Haridas S."/>
            <person name="Albert R."/>
            <person name="Binder M."/>
            <person name="Bloem J."/>
            <person name="Labutti K."/>
            <person name="Salamov A."/>
            <person name="Andreopoulos B."/>
            <person name="Baker S.E."/>
            <person name="Barry K."/>
            <person name="Bills G."/>
            <person name="Bluhm B.H."/>
            <person name="Cannon C."/>
            <person name="Castanera R."/>
            <person name="Culley D.E."/>
            <person name="Daum C."/>
            <person name="Ezra D."/>
            <person name="Gonzalez J.B."/>
            <person name="Henrissat B."/>
            <person name="Kuo A."/>
            <person name="Liang C."/>
            <person name="Lipzen A."/>
            <person name="Lutzoni F."/>
            <person name="Magnuson J."/>
            <person name="Mondo S."/>
            <person name="Nolan M."/>
            <person name="Ohm R."/>
            <person name="Pangilinan J."/>
            <person name="Park H.-J."/>
            <person name="Ramirez L."/>
            <person name="Alfaro M."/>
            <person name="Sun H."/>
            <person name="Tritt A."/>
            <person name="Yoshinaga Y."/>
            <person name="Zwiers L.-H."/>
            <person name="Turgeon B.G."/>
            <person name="Goodwin S.B."/>
            <person name="Spatafora J.W."/>
            <person name="Crous P.W."/>
            <person name="Grigoriev I.V."/>
        </authorList>
    </citation>
    <scope>NUCLEOTIDE SEQUENCE</scope>
    <source>
        <strain evidence="3">CBS 342.82</strain>
    </source>
</reference>